<comment type="similarity">
    <text evidence="1">Belongs to the membrane fusion protein (MFP) (TC 8.A.1) family.</text>
</comment>
<keyword evidence="2" id="KW-0732">Signal</keyword>
<organism evidence="4 5">
    <name type="scientific">Sphingorhabdus arenilitoris</name>
    <dbReference type="NCBI Taxonomy" id="1490041"/>
    <lineage>
        <taxon>Bacteria</taxon>
        <taxon>Pseudomonadati</taxon>
        <taxon>Pseudomonadota</taxon>
        <taxon>Alphaproteobacteria</taxon>
        <taxon>Sphingomonadales</taxon>
        <taxon>Sphingomonadaceae</taxon>
        <taxon>Sphingorhabdus</taxon>
    </lineage>
</organism>
<dbReference type="PANTHER" id="PTHR30469:SF15">
    <property type="entry name" value="HLYD FAMILY OF SECRETION PROTEINS"/>
    <property type="match status" value="1"/>
</dbReference>
<dbReference type="Gene3D" id="1.10.287.470">
    <property type="entry name" value="Helix hairpin bin"/>
    <property type="match status" value="1"/>
</dbReference>
<dbReference type="EMBL" id="JBHSDH010000013">
    <property type="protein sequence ID" value="MFC4292741.1"/>
    <property type="molecule type" value="Genomic_DNA"/>
</dbReference>
<gene>
    <name evidence="4" type="ORF">ACFOWX_09985</name>
</gene>
<reference evidence="5" key="1">
    <citation type="journal article" date="2019" name="Int. J. Syst. Evol. Microbiol.">
        <title>The Global Catalogue of Microorganisms (GCM) 10K type strain sequencing project: providing services to taxonomists for standard genome sequencing and annotation.</title>
        <authorList>
            <consortium name="The Broad Institute Genomics Platform"/>
            <consortium name="The Broad Institute Genome Sequencing Center for Infectious Disease"/>
            <person name="Wu L."/>
            <person name="Ma J."/>
        </authorList>
    </citation>
    <scope>NUCLEOTIDE SEQUENCE [LARGE SCALE GENOMIC DNA]</scope>
    <source>
        <strain evidence="5">CECT 8531</strain>
    </source>
</reference>
<evidence type="ECO:0000313" key="4">
    <source>
        <dbReference type="EMBL" id="MFC4292741.1"/>
    </source>
</evidence>
<protein>
    <submittedName>
        <fullName evidence="4">Efflux RND transporter periplasmic adaptor subunit</fullName>
    </submittedName>
</protein>
<dbReference type="Proteomes" id="UP001595887">
    <property type="component" value="Unassembled WGS sequence"/>
</dbReference>
<feature type="domain" description="Multidrug resistance protein MdtA-like C-terminal permuted SH3" evidence="3">
    <location>
        <begin position="285"/>
        <end position="343"/>
    </location>
</feature>
<keyword evidence="5" id="KW-1185">Reference proteome</keyword>
<dbReference type="NCBIfam" id="TIGR01730">
    <property type="entry name" value="RND_mfp"/>
    <property type="match status" value="1"/>
</dbReference>
<dbReference type="Gene3D" id="2.40.50.100">
    <property type="match status" value="1"/>
</dbReference>
<proteinExistence type="inferred from homology"/>
<dbReference type="RefSeq" id="WP_381423682.1">
    <property type="nucleotide sequence ID" value="NZ_JBHSDH010000013.1"/>
</dbReference>
<dbReference type="InterPro" id="IPR058627">
    <property type="entry name" value="MdtA-like_C"/>
</dbReference>
<comment type="caution">
    <text evidence="4">The sequence shown here is derived from an EMBL/GenBank/DDBJ whole genome shotgun (WGS) entry which is preliminary data.</text>
</comment>
<dbReference type="PROSITE" id="PS51257">
    <property type="entry name" value="PROKAR_LIPOPROTEIN"/>
    <property type="match status" value="1"/>
</dbReference>
<feature type="chain" id="PRO_5046084920" evidence="2">
    <location>
        <begin position="30"/>
        <end position="358"/>
    </location>
</feature>
<accession>A0ABV8RKG6</accession>
<dbReference type="Gene3D" id="2.40.30.170">
    <property type="match status" value="1"/>
</dbReference>
<dbReference type="Pfam" id="PF25967">
    <property type="entry name" value="RND-MFP_C"/>
    <property type="match status" value="1"/>
</dbReference>
<dbReference type="PANTHER" id="PTHR30469">
    <property type="entry name" value="MULTIDRUG RESISTANCE PROTEIN MDTA"/>
    <property type="match status" value="1"/>
</dbReference>
<evidence type="ECO:0000256" key="1">
    <source>
        <dbReference type="ARBA" id="ARBA00009477"/>
    </source>
</evidence>
<dbReference type="Gene3D" id="2.40.420.20">
    <property type="match status" value="1"/>
</dbReference>
<feature type="signal peptide" evidence="2">
    <location>
        <begin position="1"/>
        <end position="29"/>
    </location>
</feature>
<sequence length="358" mass="37403">MRTYKYHKLSVALALAPALLLGACNDKKAAAPTANAQADEILPVKVAIVQPSNLLRTIEAAGSVRHRRETPLGFTTAGKVSVVRYDVGDYIKRGALVAALDTTNVEGDLNVARAEQERANAEFGRVAQLYKDGWITKGRYEAADATRKAAEARVAQAGFATGTSRIYAPSSGVVLSRFAQPGQVIAAGSPAILMGQDDEGFDFRVAVVNSDAAKLRPGIAAMISLDGQDADPFQATISEIEGRADAATGAFIIHFRLPAKSGIRSGQIGKAAIKLPAADDGSLQIPASALFAVRTGEGLVYVVDPKSNIVQTRNVTIGALTDGFVMVKGGISAGEMIVVSGGEKLSRGMKVQPVRTAG</sequence>
<evidence type="ECO:0000313" key="5">
    <source>
        <dbReference type="Proteomes" id="UP001595887"/>
    </source>
</evidence>
<evidence type="ECO:0000256" key="2">
    <source>
        <dbReference type="SAM" id="SignalP"/>
    </source>
</evidence>
<name>A0ABV8RKG6_9SPHN</name>
<dbReference type="InterPro" id="IPR006143">
    <property type="entry name" value="RND_pump_MFP"/>
</dbReference>
<evidence type="ECO:0000259" key="3">
    <source>
        <dbReference type="Pfam" id="PF25967"/>
    </source>
</evidence>
<dbReference type="SUPFAM" id="SSF111369">
    <property type="entry name" value="HlyD-like secretion proteins"/>
    <property type="match status" value="1"/>
</dbReference>